<keyword evidence="4" id="KW-1185">Reference proteome</keyword>
<feature type="region of interest" description="Disordered" evidence="1">
    <location>
        <begin position="147"/>
        <end position="170"/>
    </location>
</feature>
<dbReference type="RefSeq" id="XP_044560940.1">
    <property type="nucleotide sequence ID" value="XM_044708368.1"/>
</dbReference>
<dbReference type="InterPro" id="IPR018649">
    <property type="entry name" value="SHOCT"/>
</dbReference>
<feature type="compositionally biased region" description="Low complexity" evidence="1">
    <location>
        <begin position="152"/>
        <end position="170"/>
    </location>
</feature>
<evidence type="ECO:0000313" key="4">
    <source>
        <dbReference type="Proteomes" id="UP000444721"/>
    </source>
</evidence>
<comment type="caution">
    <text evidence="3">The sequence shown here is derived from an EMBL/GenBank/DDBJ whole genome shotgun (WGS) entry which is preliminary data.</text>
</comment>
<dbReference type="GeneID" id="68112120"/>
<organism evidence="3 4">
    <name type="scientific">Naegleria fowleri</name>
    <name type="common">Brain eating amoeba</name>
    <dbReference type="NCBI Taxonomy" id="5763"/>
    <lineage>
        <taxon>Eukaryota</taxon>
        <taxon>Discoba</taxon>
        <taxon>Heterolobosea</taxon>
        <taxon>Tetramitia</taxon>
        <taxon>Eutetramitia</taxon>
        <taxon>Vahlkampfiidae</taxon>
        <taxon>Naegleria</taxon>
    </lineage>
</organism>
<dbReference type="VEuPathDB" id="AmoebaDB:NfTy_086140"/>
<gene>
    <name evidence="3" type="ORF">FDP41_004902</name>
</gene>
<dbReference type="AlphaFoldDB" id="A0A6A5BH51"/>
<evidence type="ECO:0000256" key="1">
    <source>
        <dbReference type="SAM" id="MobiDB-lite"/>
    </source>
</evidence>
<evidence type="ECO:0000313" key="3">
    <source>
        <dbReference type="EMBL" id="KAF0976227.1"/>
    </source>
</evidence>
<dbReference type="EMBL" id="VFQX01000041">
    <property type="protein sequence ID" value="KAF0976227.1"/>
    <property type="molecule type" value="Genomic_DNA"/>
</dbReference>
<feature type="domain" description="SHOCT" evidence="2">
    <location>
        <begin position="197"/>
        <end position="224"/>
    </location>
</feature>
<proteinExistence type="predicted"/>
<dbReference type="Proteomes" id="UP000444721">
    <property type="component" value="Unassembled WGS sequence"/>
</dbReference>
<dbReference type="VEuPathDB" id="AmoebaDB:NF0096440"/>
<evidence type="ECO:0000259" key="2">
    <source>
        <dbReference type="Pfam" id="PF09851"/>
    </source>
</evidence>
<dbReference type="VEuPathDB" id="AmoebaDB:FDP41_004902"/>
<protein>
    <recommendedName>
        <fullName evidence="2">SHOCT domain-containing protein</fullName>
    </recommendedName>
</protein>
<dbReference type="OrthoDB" id="17108at2759"/>
<sequence>MVLDDVDAPEGVTVILVNKYNKTQELKKKEHVKTKNGRIPLRDICKEWNLRNVVWVETDDPVTYDEKTGLSSISFAFMDTVVLKGDISLINQEKLAKEYMDKEFKKKPVTSSSSPSKGLDIVVSTEEKPVAPTVQRKNVLESLVKKTKAAESSTGGSTTSTTTSPQKPVVVTSSVVVENKKPSTTTTTSANSEDVLTQIEKLAELKQKGILTEEEYTQKKKQLLGL</sequence>
<name>A0A6A5BH51_NAEFO</name>
<reference evidence="3 4" key="1">
    <citation type="journal article" date="2019" name="Sci. Rep.">
        <title>Nanopore sequencing improves the draft genome of the human pathogenic amoeba Naegleria fowleri.</title>
        <authorList>
            <person name="Liechti N."/>
            <person name="Schurch N."/>
            <person name="Bruggmann R."/>
            <person name="Wittwer M."/>
        </authorList>
    </citation>
    <scope>NUCLEOTIDE SEQUENCE [LARGE SCALE GENOMIC DNA]</scope>
    <source>
        <strain evidence="3 4">ATCC 30894</strain>
    </source>
</reference>
<dbReference type="Pfam" id="PF09851">
    <property type="entry name" value="SHOCT"/>
    <property type="match status" value="1"/>
</dbReference>
<accession>A0A6A5BH51</accession>